<evidence type="ECO:0000313" key="2">
    <source>
        <dbReference type="Proteomes" id="UP001412067"/>
    </source>
</evidence>
<evidence type="ECO:0000313" key="1">
    <source>
        <dbReference type="EMBL" id="KAK8946064.1"/>
    </source>
</evidence>
<dbReference type="Proteomes" id="UP001412067">
    <property type="component" value="Unassembled WGS sequence"/>
</dbReference>
<protein>
    <submittedName>
        <fullName evidence="1">Uncharacterized protein</fullName>
    </submittedName>
</protein>
<reference evidence="1 2" key="1">
    <citation type="journal article" date="2022" name="Nat. Plants">
        <title>Genomes of leafy and leafless Platanthera orchids illuminate the evolution of mycoheterotrophy.</title>
        <authorList>
            <person name="Li M.H."/>
            <person name="Liu K.W."/>
            <person name="Li Z."/>
            <person name="Lu H.C."/>
            <person name="Ye Q.L."/>
            <person name="Zhang D."/>
            <person name="Wang J.Y."/>
            <person name="Li Y.F."/>
            <person name="Zhong Z.M."/>
            <person name="Liu X."/>
            <person name="Yu X."/>
            <person name="Liu D.K."/>
            <person name="Tu X.D."/>
            <person name="Liu B."/>
            <person name="Hao Y."/>
            <person name="Liao X.Y."/>
            <person name="Jiang Y.T."/>
            <person name="Sun W.H."/>
            <person name="Chen J."/>
            <person name="Chen Y.Q."/>
            <person name="Ai Y."/>
            <person name="Zhai J.W."/>
            <person name="Wu S.S."/>
            <person name="Zhou Z."/>
            <person name="Hsiao Y.Y."/>
            <person name="Wu W.L."/>
            <person name="Chen Y.Y."/>
            <person name="Lin Y.F."/>
            <person name="Hsu J.L."/>
            <person name="Li C.Y."/>
            <person name="Wang Z.W."/>
            <person name="Zhao X."/>
            <person name="Zhong W.Y."/>
            <person name="Ma X.K."/>
            <person name="Ma L."/>
            <person name="Huang J."/>
            <person name="Chen G.Z."/>
            <person name="Huang M.Z."/>
            <person name="Huang L."/>
            <person name="Peng D.H."/>
            <person name="Luo Y.B."/>
            <person name="Zou S.Q."/>
            <person name="Chen S.P."/>
            <person name="Lan S."/>
            <person name="Tsai W.C."/>
            <person name="Van de Peer Y."/>
            <person name="Liu Z.J."/>
        </authorList>
    </citation>
    <scope>NUCLEOTIDE SEQUENCE [LARGE SCALE GENOMIC DNA]</scope>
    <source>
        <strain evidence="1">Lor288</strain>
    </source>
</reference>
<gene>
    <name evidence="1" type="ORF">KSP40_PGU006090</name>
</gene>
<accession>A0ABR2LNZ4</accession>
<keyword evidence="2" id="KW-1185">Reference proteome</keyword>
<name>A0ABR2LNZ4_9ASPA</name>
<proteinExistence type="predicted"/>
<sequence length="154" mass="17566">MCPEMCTHLNALASIRSRCEYRWEVVLYFVLGGGRKWEGTINQVGIVEEEVVRGLPCGFVCFWDLQFLLQTAGDHGDGETATDVTRVLCELELTIRRVKVSTTPDGRVMDLFFITDSRSHVIPSFCLFLDITLYLKQSFLLPFALKLHTFSVLR</sequence>
<organism evidence="1 2">
    <name type="scientific">Platanthera guangdongensis</name>
    <dbReference type="NCBI Taxonomy" id="2320717"/>
    <lineage>
        <taxon>Eukaryota</taxon>
        <taxon>Viridiplantae</taxon>
        <taxon>Streptophyta</taxon>
        <taxon>Embryophyta</taxon>
        <taxon>Tracheophyta</taxon>
        <taxon>Spermatophyta</taxon>
        <taxon>Magnoliopsida</taxon>
        <taxon>Liliopsida</taxon>
        <taxon>Asparagales</taxon>
        <taxon>Orchidaceae</taxon>
        <taxon>Orchidoideae</taxon>
        <taxon>Orchideae</taxon>
        <taxon>Orchidinae</taxon>
        <taxon>Platanthera</taxon>
    </lineage>
</organism>
<dbReference type="EMBL" id="JBBWWR010000017">
    <property type="protein sequence ID" value="KAK8946064.1"/>
    <property type="molecule type" value="Genomic_DNA"/>
</dbReference>
<comment type="caution">
    <text evidence="1">The sequence shown here is derived from an EMBL/GenBank/DDBJ whole genome shotgun (WGS) entry which is preliminary data.</text>
</comment>